<evidence type="ECO:0000313" key="4">
    <source>
        <dbReference type="Proteomes" id="UP000825381"/>
    </source>
</evidence>
<gene>
    <name evidence="3" type="ORF">K1I41_09535</name>
</gene>
<name>A0ABX8VAF5_9FLAO</name>
<keyword evidence="4" id="KW-1185">Reference proteome</keyword>
<keyword evidence="1" id="KW-0812">Transmembrane</keyword>
<keyword evidence="1" id="KW-1133">Transmembrane helix</keyword>
<dbReference type="InterPro" id="IPR005182">
    <property type="entry name" value="YdbS-like_PH"/>
</dbReference>
<dbReference type="Pfam" id="PF03703">
    <property type="entry name" value="bPH_2"/>
    <property type="match status" value="1"/>
</dbReference>
<dbReference type="RefSeq" id="WP_220640125.1">
    <property type="nucleotide sequence ID" value="NZ_CP080429.1"/>
</dbReference>
<sequence>MDTVTNNSNDTREGYVNSSIDTLTLPKFETVEFSPLQSAYYKIMLFNVGIVHLLLAIGLGCALYFIKNVQPYWYVLVAFIVVTLAVSLIISRISFKKRGFAFRTHDVIYRRGVLAVSTIIIPYNRIQHVALHEGLLSRKLGLATIEVFTAGGNSSDVEIPGIAKEHAEKIKQLLVGKIVKEQANEA</sequence>
<evidence type="ECO:0000313" key="3">
    <source>
        <dbReference type="EMBL" id="QYJ67780.1"/>
    </source>
</evidence>
<dbReference type="PANTHER" id="PTHR34473">
    <property type="entry name" value="UPF0699 TRANSMEMBRANE PROTEIN YDBS"/>
    <property type="match status" value="1"/>
</dbReference>
<feature type="domain" description="YdbS-like PH" evidence="2">
    <location>
        <begin position="98"/>
        <end position="173"/>
    </location>
</feature>
<reference evidence="3 4" key="1">
    <citation type="submission" date="2021-07" db="EMBL/GenBank/DDBJ databases">
        <title>Flavobacterium WSW3-B6 sp.nov, isolated from seaweed.</title>
        <authorList>
            <person name="Muhammad N."/>
            <person name="Ho H."/>
            <person name="Lee Y.-J."/>
            <person name="Nguyen T."/>
            <person name="Ho J."/>
            <person name="Kim S.-G."/>
        </authorList>
    </citation>
    <scope>NUCLEOTIDE SEQUENCE [LARGE SCALE GENOMIC DNA]</scope>
    <source>
        <strain evidence="3 4">WSW3-B6</strain>
    </source>
</reference>
<evidence type="ECO:0000259" key="2">
    <source>
        <dbReference type="Pfam" id="PF03703"/>
    </source>
</evidence>
<dbReference type="Proteomes" id="UP000825381">
    <property type="component" value="Chromosome"/>
</dbReference>
<protein>
    <submittedName>
        <fullName evidence="3">PH domain-containing protein</fullName>
    </submittedName>
</protein>
<feature type="transmembrane region" description="Helical" evidence="1">
    <location>
        <begin position="43"/>
        <end position="66"/>
    </location>
</feature>
<dbReference type="PANTHER" id="PTHR34473:SF2">
    <property type="entry name" value="UPF0699 TRANSMEMBRANE PROTEIN YDBT"/>
    <property type="match status" value="1"/>
</dbReference>
<dbReference type="EMBL" id="CP080429">
    <property type="protein sequence ID" value="QYJ67780.1"/>
    <property type="molecule type" value="Genomic_DNA"/>
</dbReference>
<organism evidence="3 4">
    <name type="scientific">Flavobacterium litorale</name>
    <dbReference type="NCBI Taxonomy" id="2856519"/>
    <lineage>
        <taxon>Bacteria</taxon>
        <taxon>Pseudomonadati</taxon>
        <taxon>Bacteroidota</taxon>
        <taxon>Flavobacteriia</taxon>
        <taxon>Flavobacteriales</taxon>
        <taxon>Flavobacteriaceae</taxon>
        <taxon>Flavobacterium</taxon>
    </lineage>
</organism>
<proteinExistence type="predicted"/>
<keyword evidence="1" id="KW-0472">Membrane</keyword>
<evidence type="ECO:0000256" key="1">
    <source>
        <dbReference type="SAM" id="Phobius"/>
    </source>
</evidence>
<accession>A0ABX8VAF5</accession>
<feature type="transmembrane region" description="Helical" evidence="1">
    <location>
        <begin position="72"/>
        <end position="95"/>
    </location>
</feature>